<dbReference type="GO" id="GO:0005737">
    <property type="term" value="C:cytoplasm"/>
    <property type="evidence" value="ECO:0007669"/>
    <property type="project" value="TreeGrafter"/>
</dbReference>
<keyword evidence="4" id="KW-1185">Reference proteome</keyword>
<dbReference type="EMBL" id="LHPF02000021">
    <property type="protein sequence ID" value="PSC70188.1"/>
    <property type="molecule type" value="Genomic_DNA"/>
</dbReference>
<dbReference type="GO" id="GO:0016272">
    <property type="term" value="C:prefoldin complex"/>
    <property type="evidence" value="ECO:0007669"/>
    <property type="project" value="InterPro"/>
</dbReference>
<dbReference type="STRING" id="554055.A0A2P6V7Y4"/>
<dbReference type="PANTHER" id="PTHR20903:SF0">
    <property type="entry name" value="PREFOLDIN SUBUNIT 1"/>
    <property type="match status" value="1"/>
</dbReference>
<dbReference type="CDD" id="cd23164">
    <property type="entry name" value="Prefoldin_1"/>
    <property type="match status" value="1"/>
</dbReference>
<dbReference type="SUPFAM" id="SSF46579">
    <property type="entry name" value="Prefoldin"/>
    <property type="match status" value="1"/>
</dbReference>
<protein>
    <submittedName>
        <fullName evidence="3">Prefoldin subunit 1</fullName>
    </submittedName>
</protein>
<evidence type="ECO:0000313" key="3">
    <source>
        <dbReference type="EMBL" id="PSC70188.1"/>
    </source>
</evidence>
<reference evidence="3 4" key="1">
    <citation type="journal article" date="2018" name="Plant J.">
        <title>Genome sequences of Chlorella sorokiniana UTEX 1602 and Micractinium conductrix SAG 241.80: implications to maltose excretion by a green alga.</title>
        <authorList>
            <person name="Arriola M.B."/>
            <person name="Velmurugan N."/>
            <person name="Zhang Y."/>
            <person name="Plunkett M.H."/>
            <person name="Hondzo H."/>
            <person name="Barney B.M."/>
        </authorList>
    </citation>
    <scope>NUCLEOTIDE SEQUENCE [LARGE SCALE GENOMIC DNA]</scope>
    <source>
        <strain evidence="3 4">SAG 241.80</strain>
    </source>
</reference>
<proteinExistence type="inferred from homology"/>
<evidence type="ECO:0000256" key="1">
    <source>
        <dbReference type="ARBA" id="ARBA00008045"/>
    </source>
</evidence>
<accession>A0A2P6V7Y4</accession>
<dbReference type="Pfam" id="PF01920">
    <property type="entry name" value="Prefoldin_2"/>
    <property type="match status" value="1"/>
</dbReference>
<gene>
    <name evidence="3" type="ORF">C2E20_6312</name>
</gene>
<evidence type="ECO:0000313" key="4">
    <source>
        <dbReference type="Proteomes" id="UP000239649"/>
    </source>
</evidence>
<dbReference type="InterPro" id="IPR002777">
    <property type="entry name" value="PFD_beta-like"/>
</dbReference>
<sequence>MADDDKRQLIHSLKKEFDAKQAQLRNVDQQRRTVEAQLRRAAYTAAQLDELPDGVGTYRAVGKAYFLQPKAEVMGHLEEAVKGADGELKKLTANREVVAKAAEGLRGELTELIGQLRRA</sequence>
<dbReference type="AlphaFoldDB" id="A0A2P6V7Y4"/>
<dbReference type="GO" id="GO:0044183">
    <property type="term" value="F:protein folding chaperone"/>
    <property type="evidence" value="ECO:0007669"/>
    <property type="project" value="TreeGrafter"/>
</dbReference>
<dbReference type="GO" id="GO:0009409">
    <property type="term" value="P:response to cold"/>
    <property type="evidence" value="ECO:0007669"/>
    <property type="project" value="UniProtKB-ARBA"/>
</dbReference>
<dbReference type="PANTHER" id="PTHR20903">
    <property type="entry name" value="PREFOLDIN SUBUNIT 1-RELATED"/>
    <property type="match status" value="1"/>
</dbReference>
<comment type="caution">
    <text evidence="3">The sequence shown here is derived from an EMBL/GenBank/DDBJ whole genome shotgun (WGS) entry which is preliminary data.</text>
</comment>
<dbReference type="InterPro" id="IPR009053">
    <property type="entry name" value="Prefoldin"/>
</dbReference>
<name>A0A2P6V7Y4_9CHLO</name>
<comment type="similarity">
    <text evidence="1">Belongs to the prefoldin subunit beta family.</text>
</comment>
<dbReference type="GO" id="GO:0051082">
    <property type="term" value="F:unfolded protein binding"/>
    <property type="evidence" value="ECO:0007669"/>
    <property type="project" value="InterPro"/>
</dbReference>
<dbReference type="OrthoDB" id="5242628at2759"/>
<organism evidence="3 4">
    <name type="scientific">Micractinium conductrix</name>
    <dbReference type="NCBI Taxonomy" id="554055"/>
    <lineage>
        <taxon>Eukaryota</taxon>
        <taxon>Viridiplantae</taxon>
        <taxon>Chlorophyta</taxon>
        <taxon>core chlorophytes</taxon>
        <taxon>Trebouxiophyceae</taxon>
        <taxon>Chlorellales</taxon>
        <taxon>Chlorellaceae</taxon>
        <taxon>Chlorella clade</taxon>
        <taxon>Micractinium</taxon>
    </lineage>
</organism>
<keyword evidence="2" id="KW-0143">Chaperone</keyword>
<dbReference type="Proteomes" id="UP000239649">
    <property type="component" value="Unassembled WGS sequence"/>
</dbReference>
<dbReference type="Gene3D" id="1.10.287.370">
    <property type="match status" value="1"/>
</dbReference>
<evidence type="ECO:0000256" key="2">
    <source>
        <dbReference type="ARBA" id="ARBA00023186"/>
    </source>
</evidence>